<reference evidence="1 2" key="1">
    <citation type="submission" date="2020-03" db="EMBL/GenBank/DDBJ databases">
        <title>Spirochaetal bacteria isolated from arthropods constitute a novel genus Entomospira genus novum within the order Spirochaetales.</title>
        <authorList>
            <person name="Grana-Miraglia L."/>
            <person name="Sikutova S."/>
            <person name="Fingerle V."/>
            <person name="Sing A."/>
            <person name="Castillo-Ramirez S."/>
            <person name="Margos G."/>
            <person name="Rudolf I."/>
        </authorList>
    </citation>
    <scope>NUCLEOTIDE SEQUENCE [LARGE SCALE GENOMIC DNA]</scope>
    <source>
        <strain evidence="1 2">BR193</strain>
    </source>
</reference>
<sequence length="114" mass="13121">MAEDDPKNLVTVSDIDDEEVRRLYARITKNSKSGLALIWGGFFANLLVKYLLVRAVGDIMAYVGFLMLLVTQLEERELMRLGYQHGEKGEIKPLTHEEKILELRRNRRGATLFL</sequence>
<organism evidence="1 2">
    <name type="scientific">Entomospira entomophila</name>
    <dbReference type="NCBI Taxonomy" id="2719988"/>
    <lineage>
        <taxon>Bacteria</taxon>
        <taxon>Pseudomonadati</taxon>
        <taxon>Spirochaetota</taxon>
        <taxon>Spirochaetia</taxon>
        <taxon>Spirochaetales</taxon>
        <taxon>Spirochaetaceae</taxon>
        <taxon>Entomospira</taxon>
    </lineage>
</organism>
<dbReference type="RefSeq" id="WP_167700340.1">
    <property type="nucleotide sequence ID" value="NZ_CP118174.1"/>
</dbReference>
<dbReference type="AlphaFoldDB" id="A0A968G8X7"/>
<protein>
    <submittedName>
        <fullName evidence="1">Uncharacterized protein</fullName>
    </submittedName>
</protein>
<comment type="caution">
    <text evidence="1">The sequence shown here is derived from an EMBL/GenBank/DDBJ whole genome shotgun (WGS) entry which is preliminary data.</text>
</comment>
<gene>
    <name evidence="1" type="ORF">HCT14_04450</name>
</gene>
<proteinExistence type="predicted"/>
<evidence type="ECO:0000313" key="2">
    <source>
        <dbReference type="Proteomes" id="UP000711995"/>
    </source>
</evidence>
<evidence type="ECO:0000313" key="1">
    <source>
        <dbReference type="EMBL" id="NIZ40758.1"/>
    </source>
</evidence>
<keyword evidence="2" id="KW-1185">Reference proteome</keyword>
<dbReference type="Proteomes" id="UP000711995">
    <property type="component" value="Unassembled WGS sequence"/>
</dbReference>
<dbReference type="EMBL" id="JAATLJ010000001">
    <property type="protein sequence ID" value="NIZ40758.1"/>
    <property type="molecule type" value="Genomic_DNA"/>
</dbReference>
<accession>A0A968G8X7</accession>
<name>A0A968G8X7_9SPIO</name>